<evidence type="ECO:0000313" key="2">
    <source>
        <dbReference type="EMBL" id="KZT63500.1"/>
    </source>
</evidence>
<sequence>MKRWVRMKNLPVCVRVNGTGAAILCAGTWIWQNLVLNASDSELFLPGFGGSSPSAFETEAFLLPVSLASGEHALRARDYH</sequence>
<proteinExistence type="predicted"/>
<name>A0A165KS18_9APHY</name>
<gene>
    <name evidence="2" type="ORF">DAEQUDRAFT_770543</name>
</gene>
<organism evidence="2 3">
    <name type="scientific">Daedalea quercina L-15889</name>
    <dbReference type="NCBI Taxonomy" id="1314783"/>
    <lineage>
        <taxon>Eukaryota</taxon>
        <taxon>Fungi</taxon>
        <taxon>Dikarya</taxon>
        <taxon>Basidiomycota</taxon>
        <taxon>Agaricomycotina</taxon>
        <taxon>Agaricomycetes</taxon>
        <taxon>Polyporales</taxon>
        <taxon>Fomitopsis</taxon>
    </lineage>
</organism>
<reference evidence="2 3" key="1">
    <citation type="journal article" date="2016" name="Mol. Biol. Evol.">
        <title>Comparative Genomics of Early-Diverging Mushroom-Forming Fungi Provides Insights into the Origins of Lignocellulose Decay Capabilities.</title>
        <authorList>
            <person name="Nagy L.G."/>
            <person name="Riley R."/>
            <person name="Tritt A."/>
            <person name="Adam C."/>
            <person name="Daum C."/>
            <person name="Floudas D."/>
            <person name="Sun H."/>
            <person name="Yadav J.S."/>
            <person name="Pangilinan J."/>
            <person name="Larsson K.H."/>
            <person name="Matsuura K."/>
            <person name="Barry K."/>
            <person name="Labutti K."/>
            <person name="Kuo R."/>
            <person name="Ohm R.A."/>
            <person name="Bhattacharya S.S."/>
            <person name="Shirouzu T."/>
            <person name="Yoshinaga Y."/>
            <person name="Martin F.M."/>
            <person name="Grigoriev I.V."/>
            <person name="Hibbett D.S."/>
        </authorList>
    </citation>
    <scope>NUCLEOTIDE SEQUENCE [LARGE SCALE GENOMIC DNA]</scope>
    <source>
        <strain evidence="2 3">L-15889</strain>
    </source>
</reference>
<keyword evidence="1" id="KW-0812">Transmembrane</keyword>
<evidence type="ECO:0000313" key="3">
    <source>
        <dbReference type="Proteomes" id="UP000076727"/>
    </source>
</evidence>
<accession>A0A165KS18</accession>
<feature type="transmembrane region" description="Helical" evidence="1">
    <location>
        <begin position="12"/>
        <end position="31"/>
    </location>
</feature>
<protein>
    <submittedName>
        <fullName evidence="2">Uncharacterized protein</fullName>
    </submittedName>
</protein>
<keyword evidence="1" id="KW-0472">Membrane</keyword>
<keyword evidence="1" id="KW-1133">Transmembrane helix</keyword>
<dbReference type="EMBL" id="KV429177">
    <property type="protein sequence ID" value="KZT63500.1"/>
    <property type="molecule type" value="Genomic_DNA"/>
</dbReference>
<evidence type="ECO:0000256" key="1">
    <source>
        <dbReference type="SAM" id="Phobius"/>
    </source>
</evidence>
<dbReference type="Proteomes" id="UP000076727">
    <property type="component" value="Unassembled WGS sequence"/>
</dbReference>
<dbReference type="OrthoDB" id="10371525at2759"/>
<dbReference type="AlphaFoldDB" id="A0A165KS18"/>
<keyword evidence="3" id="KW-1185">Reference proteome</keyword>